<keyword evidence="1" id="KW-0805">Transcription regulation</keyword>
<dbReference type="InterPro" id="IPR002818">
    <property type="entry name" value="DJ-1/PfpI"/>
</dbReference>
<evidence type="ECO:0000256" key="2">
    <source>
        <dbReference type="ARBA" id="ARBA00023163"/>
    </source>
</evidence>
<evidence type="ECO:0000259" key="3">
    <source>
        <dbReference type="PROSITE" id="PS01124"/>
    </source>
</evidence>
<evidence type="ECO:0000256" key="1">
    <source>
        <dbReference type="ARBA" id="ARBA00023015"/>
    </source>
</evidence>
<dbReference type="PROSITE" id="PS01124">
    <property type="entry name" value="HTH_ARAC_FAMILY_2"/>
    <property type="match status" value="1"/>
</dbReference>
<dbReference type="Pfam" id="PF01965">
    <property type="entry name" value="DJ-1_PfpI"/>
    <property type="match status" value="1"/>
</dbReference>
<dbReference type="SUPFAM" id="SSF46689">
    <property type="entry name" value="Homeodomain-like"/>
    <property type="match status" value="2"/>
</dbReference>
<dbReference type="AlphaFoldDB" id="A0A4R7FSP9"/>
<keyword evidence="5" id="KW-1185">Reference proteome</keyword>
<dbReference type="OrthoDB" id="3194870at2"/>
<keyword evidence="2" id="KW-0804">Transcription</keyword>
<dbReference type="Gene3D" id="3.40.50.880">
    <property type="match status" value="1"/>
</dbReference>
<reference evidence="4 5" key="1">
    <citation type="submission" date="2019-03" db="EMBL/GenBank/DDBJ databases">
        <title>Genomic Encyclopedia of Archaeal and Bacterial Type Strains, Phase II (KMG-II): from individual species to whole genera.</title>
        <authorList>
            <person name="Goeker M."/>
        </authorList>
    </citation>
    <scope>NUCLEOTIDE SEQUENCE [LARGE SCALE GENOMIC DNA]</scope>
    <source>
        <strain evidence="4 5">DSM 24782</strain>
    </source>
</reference>
<comment type="caution">
    <text evidence="4">The sequence shown here is derived from an EMBL/GenBank/DDBJ whole genome shotgun (WGS) entry which is preliminary data.</text>
</comment>
<gene>
    <name evidence="4" type="ORF">CLV52_1357</name>
</gene>
<dbReference type="InterPro" id="IPR009057">
    <property type="entry name" value="Homeodomain-like_sf"/>
</dbReference>
<evidence type="ECO:0000313" key="5">
    <source>
        <dbReference type="Proteomes" id="UP000295344"/>
    </source>
</evidence>
<dbReference type="PANTHER" id="PTHR43130:SF3">
    <property type="entry name" value="HTH-TYPE TRANSCRIPTIONAL REGULATOR RV1931C"/>
    <property type="match status" value="1"/>
</dbReference>
<name>A0A4R7FSP9_9MICO</name>
<dbReference type="Gene3D" id="1.10.10.60">
    <property type="entry name" value="Homeodomain-like"/>
    <property type="match status" value="1"/>
</dbReference>
<dbReference type="RefSeq" id="WP_133765462.1">
    <property type="nucleotide sequence ID" value="NZ_BAAARP010000001.1"/>
</dbReference>
<dbReference type="Proteomes" id="UP000295344">
    <property type="component" value="Unassembled WGS sequence"/>
</dbReference>
<feature type="domain" description="HTH araC/xylS-type" evidence="3">
    <location>
        <begin position="214"/>
        <end position="312"/>
    </location>
</feature>
<dbReference type="SMART" id="SM00342">
    <property type="entry name" value="HTH_ARAC"/>
    <property type="match status" value="1"/>
</dbReference>
<dbReference type="SUPFAM" id="SSF52317">
    <property type="entry name" value="Class I glutamine amidotransferase-like"/>
    <property type="match status" value="1"/>
</dbReference>
<organism evidence="4 5">
    <name type="scientific">Amnibacterium kyonggiense</name>
    <dbReference type="NCBI Taxonomy" id="595671"/>
    <lineage>
        <taxon>Bacteria</taxon>
        <taxon>Bacillati</taxon>
        <taxon>Actinomycetota</taxon>
        <taxon>Actinomycetes</taxon>
        <taxon>Micrococcales</taxon>
        <taxon>Microbacteriaceae</taxon>
        <taxon>Amnibacterium</taxon>
    </lineage>
</organism>
<accession>A0A4R7FSP9</accession>
<evidence type="ECO:0000313" key="4">
    <source>
        <dbReference type="EMBL" id="TDS80788.1"/>
    </source>
</evidence>
<dbReference type="PANTHER" id="PTHR43130">
    <property type="entry name" value="ARAC-FAMILY TRANSCRIPTIONAL REGULATOR"/>
    <property type="match status" value="1"/>
</dbReference>
<dbReference type="Pfam" id="PF12833">
    <property type="entry name" value="HTH_18"/>
    <property type="match status" value="1"/>
</dbReference>
<dbReference type="GO" id="GO:0043565">
    <property type="term" value="F:sequence-specific DNA binding"/>
    <property type="evidence" value="ECO:0007669"/>
    <property type="project" value="InterPro"/>
</dbReference>
<proteinExistence type="predicted"/>
<dbReference type="GO" id="GO:0003700">
    <property type="term" value="F:DNA-binding transcription factor activity"/>
    <property type="evidence" value="ECO:0007669"/>
    <property type="project" value="InterPro"/>
</dbReference>
<dbReference type="CDD" id="cd03137">
    <property type="entry name" value="GATase1_AraC_1"/>
    <property type="match status" value="1"/>
</dbReference>
<sequence length="323" mass="34510">MPSDRPHRVVVLAQDGAYPFELGIPARVFGATDGLYEVLLCTPTGGPIETNAGFAVTPSTGSEVLATADTVIVAPVDPWRLRPELSAETAAALDLVRSDARLVSICTGGFTLAAAGRLAGRTAATHWQCAPLFRSWFPDIELDEHVLFTGDATVMTSAGAASGIDLCLHLIRVDHGVEVATTAARRCVVAPHREGGQAQFIERPVPDAPDLSTSPTREWALARLAEPLTIERMAQHAHMSARTFVRRFRADTGLAPGQWVTQQRLAAARSLLETTDLPIDEVATAVGYATATSLRRHLAARLGTSPSSYRTAYRGREDVLAGV</sequence>
<dbReference type="EMBL" id="SOAM01000001">
    <property type="protein sequence ID" value="TDS80788.1"/>
    <property type="molecule type" value="Genomic_DNA"/>
</dbReference>
<dbReference type="InterPro" id="IPR018060">
    <property type="entry name" value="HTH_AraC"/>
</dbReference>
<dbReference type="InterPro" id="IPR052158">
    <property type="entry name" value="INH-QAR"/>
</dbReference>
<dbReference type="InterPro" id="IPR029062">
    <property type="entry name" value="Class_I_gatase-like"/>
</dbReference>
<protein>
    <submittedName>
        <fullName evidence="4">AraC family transcriptional regulator with amidase-like domain</fullName>
    </submittedName>
</protein>